<dbReference type="FunFam" id="2.60.120.620:FF:000021">
    <property type="entry name" value="WGS project CABT00000000 data, contig 2.8"/>
    <property type="match status" value="1"/>
</dbReference>
<name>A0AB38LHF7_AURPU</name>
<feature type="region of interest" description="Disordered" evidence="6">
    <location>
        <begin position="32"/>
        <end position="52"/>
    </location>
</feature>
<feature type="domain" description="Fe2OG dioxygenase" evidence="7">
    <location>
        <begin position="187"/>
        <end position="302"/>
    </location>
</feature>
<reference evidence="8 9" key="1">
    <citation type="submission" date="2018-10" db="EMBL/GenBank/DDBJ databases">
        <title>Fifty Aureobasidium pullulans genomes reveal a recombining polyextremotolerant generalist.</title>
        <authorList>
            <person name="Gostincar C."/>
            <person name="Turk M."/>
            <person name="Zajc J."/>
            <person name="Gunde-Cimerman N."/>
        </authorList>
    </citation>
    <scope>NUCLEOTIDE SEQUENCE [LARGE SCALE GENOMIC DNA]</scope>
    <source>
        <strain evidence="8 9">EXF-4256</strain>
    </source>
</reference>
<feature type="compositionally biased region" description="Polar residues" evidence="6">
    <location>
        <begin position="33"/>
        <end position="46"/>
    </location>
</feature>
<dbReference type="GO" id="GO:0031418">
    <property type="term" value="F:L-ascorbic acid binding"/>
    <property type="evidence" value="ECO:0007669"/>
    <property type="project" value="InterPro"/>
</dbReference>
<dbReference type="EMBL" id="QZBJ01000141">
    <property type="protein sequence ID" value="THY67872.1"/>
    <property type="molecule type" value="Genomic_DNA"/>
</dbReference>
<comment type="cofactor">
    <cofactor evidence="1">
        <name>L-ascorbate</name>
        <dbReference type="ChEBI" id="CHEBI:38290"/>
    </cofactor>
</comment>
<dbReference type="PANTHER" id="PTHR10869:SF236">
    <property type="entry name" value="PROLYL 4-HYDROXYLASE ALPHA SUBUNIT DOMAIN-CONTAINING PROTEIN"/>
    <property type="match status" value="1"/>
</dbReference>
<keyword evidence="3" id="KW-0223">Dioxygenase</keyword>
<dbReference type="Gene3D" id="2.60.120.620">
    <property type="entry name" value="q2cbj1_9rhob like domain"/>
    <property type="match status" value="1"/>
</dbReference>
<evidence type="ECO:0000256" key="1">
    <source>
        <dbReference type="ARBA" id="ARBA00001961"/>
    </source>
</evidence>
<dbReference type="GO" id="GO:0005506">
    <property type="term" value="F:iron ion binding"/>
    <property type="evidence" value="ECO:0007669"/>
    <property type="project" value="InterPro"/>
</dbReference>
<dbReference type="PANTHER" id="PTHR10869">
    <property type="entry name" value="PROLYL 4-HYDROXYLASE ALPHA SUBUNIT"/>
    <property type="match status" value="1"/>
</dbReference>
<protein>
    <recommendedName>
        <fullName evidence="7">Fe2OG dioxygenase domain-containing protein</fullName>
    </recommendedName>
</protein>
<evidence type="ECO:0000256" key="3">
    <source>
        <dbReference type="ARBA" id="ARBA00022964"/>
    </source>
</evidence>
<keyword evidence="5" id="KW-0408">Iron</keyword>
<evidence type="ECO:0000256" key="5">
    <source>
        <dbReference type="ARBA" id="ARBA00023004"/>
    </source>
</evidence>
<dbReference type="InterPro" id="IPR045054">
    <property type="entry name" value="P4HA-like"/>
</dbReference>
<dbReference type="Pfam" id="PF13640">
    <property type="entry name" value="2OG-FeII_Oxy_3"/>
    <property type="match status" value="1"/>
</dbReference>
<dbReference type="InterPro" id="IPR044862">
    <property type="entry name" value="Pro_4_hyd_alph_FE2OG_OXY"/>
</dbReference>
<proteinExistence type="predicted"/>
<accession>A0AB38LHF7</accession>
<dbReference type="AlphaFoldDB" id="A0AB38LHF7"/>
<dbReference type="GO" id="GO:0005783">
    <property type="term" value="C:endoplasmic reticulum"/>
    <property type="evidence" value="ECO:0007669"/>
    <property type="project" value="TreeGrafter"/>
</dbReference>
<dbReference type="PROSITE" id="PS51471">
    <property type="entry name" value="FE2OG_OXY"/>
    <property type="match status" value="1"/>
</dbReference>
<comment type="caution">
    <text evidence="8">The sequence shown here is derived from an EMBL/GenBank/DDBJ whole genome shotgun (WGS) entry which is preliminary data.</text>
</comment>
<evidence type="ECO:0000259" key="7">
    <source>
        <dbReference type="PROSITE" id="PS51471"/>
    </source>
</evidence>
<evidence type="ECO:0000256" key="4">
    <source>
        <dbReference type="ARBA" id="ARBA00023002"/>
    </source>
</evidence>
<dbReference type="GO" id="GO:0004656">
    <property type="term" value="F:procollagen-proline 4-dioxygenase activity"/>
    <property type="evidence" value="ECO:0007669"/>
    <property type="project" value="TreeGrafter"/>
</dbReference>
<sequence>MRPVSVTSPVRIISRPCSPAILWGRSTLERSTKPTTNNFEQLSPNLSKMPPKSKAKVAKTPAVPVAKQAPAPRPDWPALTPLSPASDLECSSLLPAQILTIPRLFTSSLSAKYVSFLRSLPLTTTPGRPKRGDAVRVNDRFQIDDPDFARHLWEQTALKELVTAGEIDGQTLDDKQRKDLFGGEILGLNPNIRIYRYSEGQFFDQHYDDSNNLMFPQQDGTTVPAKTTWTLLLYLTTCEGGETVFYPDPPSRKAAPPPPVEASPEVGLALLHRHGKECMVHEGREVTKGEKWVVRSDMCVKR</sequence>
<dbReference type="Proteomes" id="UP000305064">
    <property type="component" value="Unassembled WGS sequence"/>
</dbReference>
<dbReference type="SMART" id="SM00702">
    <property type="entry name" value="P4Hc"/>
    <property type="match status" value="1"/>
</dbReference>
<evidence type="ECO:0000256" key="6">
    <source>
        <dbReference type="SAM" id="MobiDB-lite"/>
    </source>
</evidence>
<evidence type="ECO:0000313" key="9">
    <source>
        <dbReference type="Proteomes" id="UP000305064"/>
    </source>
</evidence>
<dbReference type="InterPro" id="IPR006620">
    <property type="entry name" value="Pro_4_hyd_alph"/>
</dbReference>
<evidence type="ECO:0000313" key="8">
    <source>
        <dbReference type="EMBL" id="THY67872.1"/>
    </source>
</evidence>
<dbReference type="InterPro" id="IPR005123">
    <property type="entry name" value="Oxoglu/Fe-dep_dioxygenase_dom"/>
</dbReference>
<organism evidence="8 9">
    <name type="scientific">Aureobasidium pullulans</name>
    <name type="common">Black yeast</name>
    <name type="synonym">Pullularia pullulans</name>
    <dbReference type="NCBI Taxonomy" id="5580"/>
    <lineage>
        <taxon>Eukaryota</taxon>
        <taxon>Fungi</taxon>
        <taxon>Dikarya</taxon>
        <taxon>Ascomycota</taxon>
        <taxon>Pezizomycotina</taxon>
        <taxon>Dothideomycetes</taxon>
        <taxon>Dothideomycetidae</taxon>
        <taxon>Dothideales</taxon>
        <taxon>Saccotheciaceae</taxon>
        <taxon>Aureobasidium</taxon>
    </lineage>
</organism>
<evidence type="ECO:0000256" key="2">
    <source>
        <dbReference type="ARBA" id="ARBA00022723"/>
    </source>
</evidence>
<gene>
    <name evidence="8" type="ORF">D6C94_10504</name>
</gene>
<keyword evidence="4" id="KW-0560">Oxidoreductase</keyword>
<keyword evidence="2" id="KW-0479">Metal-binding</keyword>